<dbReference type="AlphaFoldDB" id="A0AA48I5P8"/>
<dbReference type="Proteomes" id="UP001335720">
    <property type="component" value="Chromosome"/>
</dbReference>
<reference evidence="1" key="1">
    <citation type="journal article" date="2023" name="ISME J.">
        <title>Emergence of putative energy parasites within Clostridia revealed by genome analysis of a novel endosymbiotic clade.</title>
        <authorList>
            <person name="Takahashi K."/>
            <person name="Kuwahara H."/>
            <person name="Horikawa Y."/>
            <person name="Izawa K."/>
            <person name="Kato D."/>
            <person name="Inagaki T."/>
            <person name="Yuki M."/>
            <person name="Ohkuma M."/>
            <person name="Hongoh Y."/>
        </authorList>
    </citation>
    <scope>NUCLEOTIDE SEQUENCE</scope>
    <source>
        <strain evidence="1">RsTa-C01</strain>
    </source>
</reference>
<organism evidence="1">
    <name type="scientific">Candidatus Paraimprobicoccus trichonymphae</name>
    <dbReference type="NCBI Taxonomy" id="3033793"/>
    <lineage>
        <taxon>Bacteria</taxon>
        <taxon>Bacillati</taxon>
        <taxon>Bacillota</taxon>
        <taxon>Clostridia</taxon>
        <taxon>Candidatus Paraimprobicoccus</taxon>
    </lineage>
</organism>
<dbReference type="EMBL" id="AP027925">
    <property type="protein sequence ID" value="BED92574.1"/>
    <property type="molecule type" value="Genomic_DNA"/>
</dbReference>
<protein>
    <submittedName>
        <fullName evidence="1">Uncharacterized protein</fullName>
    </submittedName>
</protein>
<evidence type="ECO:0000313" key="1">
    <source>
        <dbReference type="EMBL" id="BED92574.1"/>
    </source>
</evidence>
<sequence>MSHEFTEHIFTALCMHKILPLKTAEVTKFNDAIGKIFEQIEKTKMQIRNKNIDDNDILIPTKALPGDSHVKAIMSCIYCMQCGECTLKYIEGTECFKDKDWYFSNKEIFENNFIEYSTKRYFGGKNRDKLF</sequence>
<name>A0AA48I5P8_9FIRM</name>
<accession>A0AA48I5P8</accession>
<dbReference type="KEGG" id="ptrh:RsTaC01_0354"/>
<proteinExistence type="predicted"/>
<gene>
    <name evidence="1" type="ORF">RsTaC01_0354</name>
</gene>